<protein>
    <submittedName>
        <fullName evidence="2">Uncharacterized protein</fullName>
    </submittedName>
</protein>
<evidence type="ECO:0000313" key="4">
    <source>
        <dbReference type="Proteomes" id="UP000683429"/>
    </source>
</evidence>
<evidence type="ECO:0000313" key="2">
    <source>
        <dbReference type="EMBL" id="SEN97620.1"/>
    </source>
</evidence>
<dbReference type="EMBL" id="FODH01000004">
    <property type="protein sequence ID" value="SEN97620.1"/>
    <property type="molecule type" value="Genomic_DNA"/>
</dbReference>
<dbReference type="AlphaFoldDB" id="A0A1H8KXE6"/>
<proteinExistence type="predicted"/>
<evidence type="ECO:0000313" key="1">
    <source>
        <dbReference type="EMBL" id="QWU17520.1"/>
    </source>
</evidence>
<dbReference type="OrthoDB" id="2622140at2"/>
<gene>
    <name evidence="1" type="ORF">KP014_10455</name>
    <name evidence="2" type="ORF">SAMN04487895_10464</name>
</gene>
<dbReference type="Proteomes" id="UP000198809">
    <property type="component" value="Unassembled WGS sequence"/>
</dbReference>
<dbReference type="Proteomes" id="UP000683429">
    <property type="component" value="Chromosome"/>
</dbReference>
<sequence>MKTKKIIILSLSLLSIFIIIMAGDYYFSDQLPKSMVNRVIQKSMEGNFSDLNIRTQDKEILQRFFNSEYATKDMDFSGEFTHMNPNRPELLYNFEYIDYNQINQIRQIIVGAIAIEMTRQSFLKWKIKQVRIIKNLQIYN</sequence>
<keyword evidence="4" id="KW-1185">Reference proteome</keyword>
<evidence type="ECO:0000313" key="3">
    <source>
        <dbReference type="Proteomes" id="UP000198809"/>
    </source>
</evidence>
<dbReference type="RefSeq" id="WP_036600551.1">
    <property type="nucleotide sequence ID" value="NZ_CP076607.1"/>
</dbReference>
<organism evidence="2 3">
    <name type="scientific">Paenibacillus sophorae</name>
    <dbReference type="NCBI Taxonomy" id="1333845"/>
    <lineage>
        <taxon>Bacteria</taxon>
        <taxon>Bacillati</taxon>
        <taxon>Bacillota</taxon>
        <taxon>Bacilli</taxon>
        <taxon>Bacillales</taxon>
        <taxon>Paenibacillaceae</taxon>
        <taxon>Paenibacillus</taxon>
    </lineage>
</organism>
<name>A0A1H8KXE6_9BACL</name>
<reference evidence="2 3" key="1">
    <citation type="submission" date="2016-10" db="EMBL/GenBank/DDBJ databases">
        <authorList>
            <person name="de Groot N.N."/>
        </authorList>
    </citation>
    <scope>NUCLEOTIDE SEQUENCE [LARGE SCALE GENOMIC DNA]</scope>
    <source>
        <strain evidence="2 3">CGMCC 1.10238</strain>
    </source>
</reference>
<dbReference type="EMBL" id="CP076607">
    <property type="protein sequence ID" value="QWU17520.1"/>
    <property type="molecule type" value="Genomic_DNA"/>
</dbReference>
<accession>A0A1H8KXE6</accession>
<reference evidence="1 4" key="2">
    <citation type="submission" date="2021-06" db="EMBL/GenBank/DDBJ databases">
        <title>Whole genome sequence of Paenibacillus sophorae DSM23020 for comparative genomics.</title>
        <authorList>
            <person name="Kim M.-J."/>
            <person name="Lee G."/>
            <person name="Shin J.-H."/>
        </authorList>
    </citation>
    <scope>NUCLEOTIDE SEQUENCE [LARGE SCALE GENOMIC DNA]</scope>
    <source>
        <strain evidence="1 4">DSM 23020</strain>
    </source>
</reference>